<dbReference type="PANTHER" id="PTHR13789:SF318">
    <property type="entry name" value="GERANYLGERANYL DIPHOSPHATE REDUCTASE"/>
    <property type="match status" value="1"/>
</dbReference>
<dbReference type="SUPFAM" id="SSF51905">
    <property type="entry name" value="FAD/NAD(P)-binding domain"/>
    <property type="match status" value="1"/>
</dbReference>
<evidence type="ECO:0000313" key="6">
    <source>
        <dbReference type="EMBL" id="MDN3711917.1"/>
    </source>
</evidence>
<evidence type="ECO:0008006" key="8">
    <source>
        <dbReference type="Google" id="ProtNLM"/>
    </source>
</evidence>
<evidence type="ECO:0000313" key="7">
    <source>
        <dbReference type="Proteomes" id="UP001243846"/>
    </source>
</evidence>
<keyword evidence="4" id="KW-0560">Oxidoreductase</keyword>
<dbReference type="Proteomes" id="UP001243846">
    <property type="component" value="Unassembled WGS sequence"/>
</dbReference>
<keyword evidence="3" id="KW-0274">FAD</keyword>
<evidence type="ECO:0000256" key="5">
    <source>
        <dbReference type="ARBA" id="ARBA00023033"/>
    </source>
</evidence>
<evidence type="ECO:0000256" key="3">
    <source>
        <dbReference type="ARBA" id="ARBA00022827"/>
    </source>
</evidence>
<dbReference type="InterPro" id="IPR036188">
    <property type="entry name" value="FAD/NAD-bd_sf"/>
</dbReference>
<name>A0ABT8D5B5_9RHOB</name>
<keyword evidence="7" id="KW-1185">Reference proteome</keyword>
<dbReference type="Gene3D" id="3.50.50.60">
    <property type="entry name" value="FAD/NAD(P)-binding domain"/>
    <property type="match status" value="1"/>
</dbReference>
<organism evidence="6 7">
    <name type="scientific">Paracoccus cavernae</name>
    <dbReference type="NCBI Taxonomy" id="1571207"/>
    <lineage>
        <taxon>Bacteria</taxon>
        <taxon>Pseudomonadati</taxon>
        <taxon>Pseudomonadota</taxon>
        <taxon>Alphaproteobacteria</taxon>
        <taxon>Rhodobacterales</taxon>
        <taxon>Paracoccaceae</taxon>
        <taxon>Paracoccus</taxon>
    </lineage>
</organism>
<dbReference type="InterPro" id="IPR050493">
    <property type="entry name" value="FAD-dep_Monooxygenase_BioMet"/>
</dbReference>
<dbReference type="PANTHER" id="PTHR13789">
    <property type="entry name" value="MONOOXYGENASE"/>
    <property type="match status" value="1"/>
</dbReference>
<gene>
    <name evidence="6" type="ORF">QWZ10_08955</name>
</gene>
<dbReference type="EMBL" id="JAUFRC010000001">
    <property type="protein sequence ID" value="MDN3711917.1"/>
    <property type="molecule type" value="Genomic_DNA"/>
</dbReference>
<proteinExistence type="predicted"/>
<keyword evidence="2" id="KW-0285">Flavoprotein</keyword>
<comment type="cofactor">
    <cofactor evidence="1">
        <name>FAD</name>
        <dbReference type="ChEBI" id="CHEBI:57692"/>
    </cofactor>
</comment>
<accession>A0ABT8D5B5</accession>
<protein>
    <recommendedName>
        <fullName evidence="8">FAD-binding domain-containing protein</fullName>
    </recommendedName>
</protein>
<reference evidence="7" key="1">
    <citation type="journal article" date="2019" name="Int. J. Syst. Evol. Microbiol.">
        <title>The Global Catalogue of Microorganisms (GCM) 10K type strain sequencing project: providing services to taxonomists for standard genome sequencing and annotation.</title>
        <authorList>
            <consortium name="The Broad Institute Genomics Platform"/>
            <consortium name="The Broad Institute Genome Sequencing Center for Infectious Disease"/>
            <person name="Wu L."/>
            <person name="Ma J."/>
        </authorList>
    </citation>
    <scope>NUCLEOTIDE SEQUENCE [LARGE SCALE GENOMIC DNA]</scope>
    <source>
        <strain evidence="7">CECT 8482</strain>
    </source>
</reference>
<evidence type="ECO:0000256" key="2">
    <source>
        <dbReference type="ARBA" id="ARBA00022630"/>
    </source>
</evidence>
<sequence>MSLRIAIAGAGIGGLSFALLAAADGHAVTLFERFVTPRPVGSGLVIQPVGLAVLDLLGAGAQARALSSPISRMYGDAGRAGARARAASSMSPIQRMRRGGPFSALLTPMYQSDSRILPWLRDHLLAPLATWPLVRGSLSHLVAGDLLPPLAGTRLP</sequence>
<comment type="caution">
    <text evidence="6">The sequence shown here is derived from an EMBL/GenBank/DDBJ whole genome shotgun (WGS) entry which is preliminary data.</text>
</comment>
<evidence type="ECO:0000256" key="1">
    <source>
        <dbReference type="ARBA" id="ARBA00001974"/>
    </source>
</evidence>
<evidence type="ECO:0000256" key="4">
    <source>
        <dbReference type="ARBA" id="ARBA00023002"/>
    </source>
</evidence>
<keyword evidence="5" id="KW-0503">Monooxygenase</keyword>